<keyword evidence="3" id="KW-0804">Transcription</keyword>
<dbReference type="AlphaFoldDB" id="A0A499UQZ6"/>
<evidence type="ECO:0000256" key="3">
    <source>
        <dbReference type="ARBA" id="ARBA00023163"/>
    </source>
</evidence>
<evidence type="ECO:0000313" key="6">
    <source>
        <dbReference type="EMBL" id="BBJ43492.1"/>
    </source>
</evidence>
<accession>A0A499UQZ6</accession>
<dbReference type="SUPFAM" id="SSF46689">
    <property type="entry name" value="Homeodomain-like"/>
    <property type="match status" value="1"/>
</dbReference>
<protein>
    <submittedName>
        <fullName evidence="6">TetR family transcriptional regulator</fullName>
    </submittedName>
</protein>
<dbReference type="InterPro" id="IPR036271">
    <property type="entry name" value="Tet_transcr_reg_TetR-rel_C_sf"/>
</dbReference>
<evidence type="ECO:0000256" key="4">
    <source>
        <dbReference type="PROSITE-ProRule" id="PRU00335"/>
    </source>
</evidence>
<keyword evidence="2 4" id="KW-0238">DNA-binding</keyword>
<sequence length="191" mass="20791">MARTKEFEPEIALRQAMDLFWERGYRETSLGDLVERMGVGRRSLYDTFGDKRTLFVQALVRYAAQQEAAMDEIAALAPDGRQAVRRLFETSVTEGAILRRGCLAVNTATEAASGDPTVSDVVEKHFSHGRRVLFDQVTRGRADGSVSGAGDPASLAGVLFNAWLGLRVRVRAGVSLDSLMADVAATLTLLD</sequence>
<keyword evidence="1" id="KW-0805">Transcription regulation</keyword>
<dbReference type="PANTHER" id="PTHR47506">
    <property type="entry name" value="TRANSCRIPTIONAL REGULATORY PROTEIN"/>
    <property type="match status" value="1"/>
</dbReference>
<dbReference type="PROSITE" id="PS50977">
    <property type="entry name" value="HTH_TETR_2"/>
    <property type="match status" value="1"/>
</dbReference>
<dbReference type="InterPro" id="IPR001647">
    <property type="entry name" value="HTH_TetR"/>
</dbReference>
<dbReference type="InterPro" id="IPR009057">
    <property type="entry name" value="Homeodomain-like_sf"/>
</dbReference>
<dbReference type="SUPFAM" id="SSF48498">
    <property type="entry name" value="Tetracyclin repressor-like, C-terminal domain"/>
    <property type="match status" value="1"/>
</dbReference>
<dbReference type="Pfam" id="PF16925">
    <property type="entry name" value="TetR_C_13"/>
    <property type="match status" value="1"/>
</dbReference>
<feature type="DNA-binding region" description="H-T-H motif" evidence="4">
    <location>
        <begin position="29"/>
        <end position="48"/>
    </location>
</feature>
<proteinExistence type="predicted"/>
<feature type="domain" description="HTH tetR-type" evidence="5">
    <location>
        <begin position="6"/>
        <end position="66"/>
    </location>
</feature>
<dbReference type="GO" id="GO:0003677">
    <property type="term" value="F:DNA binding"/>
    <property type="evidence" value="ECO:0007669"/>
    <property type="project" value="UniProtKB-UniRule"/>
</dbReference>
<evidence type="ECO:0000256" key="2">
    <source>
        <dbReference type="ARBA" id="ARBA00023125"/>
    </source>
</evidence>
<dbReference type="PRINTS" id="PR00455">
    <property type="entry name" value="HTHTETR"/>
</dbReference>
<dbReference type="Pfam" id="PF00440">
    <property type="entry name" value="TetR_N"/>
    <property type="match status" value="1"/>
</dbReference>
<reference evidence="6 7" key="1">
    <citation type="journal article" date="2020" name="Int. J. Syst. Evol. Microbiol.">
        <title>Reclassification of Streptomyces castelarensis and Streptomyces sporoclivatus as later heterotypic synonyms of Streptomyces antimycoticus.</title>
        <authorList>
            <person name="Komaki H."/>
            <person name="Tamura T."/>
        </authorList>
    </citation>
    <scope>NUCLEOTIDE SEQUENCE [LARGE SCALE GENOMIC DNA]</scope>
    <source>
        <strain evidence="6 7">NBRC 100767</strain>
    </source>
</reference>
<organism evidence="6 7">
    <name type="scientific">Streptomyces antimycoticus</name>
    <dbReference type="NCBI Taxonomy" id="68175"/>
    <lineage>
        <taxon>Bacteria</taxon>
        <taxon>Bacillati</taxon>
        <taxon>Actinomycetota</taxon>
        <taxon>Actinomycetes</taxon>
        <taxon>Kitasatosporales</taxon>
        <taxon>Streptomycetaceae</taxon>
        <taxon>Streptomyces</taxon>
        <taxon>Streptomyces violaceusniger group</taxon>
    </lineage>
</organism>
<name>A0A499UQZ6_9ACTN</name>
<dbReference type="Proteomes" id="UP000463951">
    <property type="component" value="Chromosome"/>
</dbReference>
<gene>
    <name evidence="6" type="ORF">SSPO_062100</name>
</gene>
<dbReference type="Gene3D" id="1.10.357.10">
    <property type="entry name" value="Tetracycline Repressor, domain 2"/>
    <property type="match status" value="1"/>
</dbReference>
<evidence type="ECO:0000313" key="7">
    <source>
        <dbReference type="Proteomes" id="UP000463951"/>
    </source>
</evidence>
<evidence type="ECO:0000259" key="5">
    <source>
        <dbReference type="PROSITE" id="PS50977"/>
    </source>
</evidence>
<evidence type="ECO:0000256" key="1">
    <source>
        <dbReference type="ARBA" id="ARBA00023015"/>
    </source>
</evidence>
<dbReference type="Gene3D" id="1.10.10.60">
    <property type="entry name" value="Homeodomain-like"/>
    <property type="match status" value="1"/>
</dbReference>
<dbReference type="PANTHER" id="PTHR47506:SF10">
    <property type="entry name" value="TRANSCRIPTIONAL REGULATORY PROTEIN"/>
    <property type="match status" value="1"/>
</dbReference>
<dbReference type="EMBL" id="AP019620">
    <property type="protein sequence ID" value="BBJ43492.1"/>
    <property type="molecule type" value="Genomic_DNA"/>
</dbReference>
<dbReference type="InterPro" id="IPR011075">
    <property type="entry name" value="TetR_C"/>
</dbReference>